<gene>
    <name evidence="2" type="ORF">ZHAS_00009385</name>
</gene>
<dbReference type="VEuPathDB" id="VectorBase:ASIC009385"/>
<evidence type="ECO:0000313" key="2">
    <source>
        <dbReference type="EMBL" id="KFB41752.1"/>
    </source>
</evidence>
<dbReference type="AlphaFoldDB" id="A0A084VUV8"/>
<reference evidence="3" key="2">
    <citation type="submission" date="2020-05" db="UniProtKB">
        <authorList>
            <consortium name="EnsemblMetazoa"/>
        </authorList>
    </citation>
    <scope>IDENTIFICATION</scope>
</reference>
<protein>
    <submittedName>
        <fullName evidence="2 3">Uncharacterized protein</fullName>
    </submittedName>
</protein>
<dbReference type="EnsemblMetazoa" id="ASIC009385-RA">
    <property type="protein sequence ID" value="ASIC009385-PA"/>
    <property type="gene ID" value="ASIC009385"/>
</dbReference>
<evidence type="ECO:0000313" key="4">
    <source>
        <dbReference type="Proteomes" id="UP000030765"/>
    </source>
</evidence>
<feature type="region of interest" description="Disordered" evidence="1">
    <location>
        <begin position="30"/>
        <end position="56"/>
    </location>
</feature>
<proteinExistence type="predicted"/>
<reference evidence="2 4" key="1">
    <citation type="journal article" date="2014" name="BMC Genomics">
        <title>Genome sequence of Anopheles sinensis provides insight into genetics basis of mosquito competence for malaria parasites.</title>
        <authorList>
            <person name="Zhou D."/>
            <person name="Zhang D."/>
            <person name="Ding G."/>
            <person name="Shi L."/>
            <person name="Hou Q."/>
            <person name="Ye Y."/>
            <person name="Xu Y."/>
            <person name="Zhou H."/>
            <person name="Xiong C."/>
            <person name="Li S."/>
            <person name="Yu J."/>
            <person name="Hong S."/>
            <person name="Yu X."/>
            <person name="Zou P."/>
            <person name="Chen C."/>
            <person name="Chang X."/>
            <person name="Wang W."/>
            <person name="Lv Y."/>
            <person name="Sun Y."/>
            <person name="Ma L."/>
            <person name="Shen B."/>
            <person name="Zhu C."/>
        </authorList>
    </citation>
    <scope>NUCLEOTIDE SEQUENCE [LARGE SCALE GENOMIC DNA]</scope>
</reference>
<evidence type="ECO:0000313" key="3">
    <source>
        <dbReference type="EnsemblMetazoa" id="ASIC009385-PA"/>
    </source>
</evidence>
<keyword evidence="4" id="KW-1185">Reference proteome</keyword>
<dbReference type="EMBL" id="KE525143">
    <property type="protein sequence ID" value="KFB41752.1"/>
    <property type="molecule type" value="Genomic_DNA"/>
</dbReference>
<sequence>MRPHTHGRPAVRDLRLVVVEKEKWKHWRRVKPSRVARPTKTTTTAGSARRFPFPGA</sequence>
<organism evidence="2">
    <name type="scientific">Anopheles sinensis</name>
    <name type="common">Mosquito</name>
    <dbReference type="NCBI Taxonomy" id="74873"/>
    <lineage>
        <taxon>Eukaryota</taxon>
        <taxon>Metazoa</taxon>
        <taxon>Ecdysozoa</taxon>
        <taxon>Arthropoda</taxon>
        <taxon>Hexapoda</taxon>
        <taxon>Insecta</taxon>
        <taxon>Pterygota</taxon>
        <taxon>Neoptera</taxon>
        <taxon>Endopterygota</taxon>
        <taxon>Diptera</taxon>
        <taxon>Nematocera</taxon>
        <taxon>Culicoidea</taxon>
        <taxon>Culicidae</taxon>
        <taxon>Anophelinae</taxon>
        <taxon>Anopheles</taxon>
    </lineage>
</organism>
<accession>A0A084VUV8</accession>
<name>A0A084VUV8_ANOSI</name>
<dbReference type="EMBL" id="ATLV01017043">
    <property type="status" value="NOT_ANNOTATED_CDS"/>
    <property type="molecule type" value="Genomic_DNA"/>
</dbReference>
<dbReference type="Proteomes" id="UP000030765">
    <property type="component" value="Unassembled WGS sequence"/>
</dbReference>
<evidence type="ECO:0000256" key="1">
    <source>
        <dbReference type="SAM" id="MobiDB-lite"/>
    </source>
</evidence>